<comment type="similarity">
    <text evidence="3 12 15">Belongs to the 6-phosphogluconate dehydrogenase family.</text>
</comment>
<accession>A5JEL6</accession>
<dbReference type="SMART" id="SM01350">
    <property type="entry name" value="6PGD"/>
    <property type="match status" value="1"/>
</dbReference>
<feature type="binding site" description="in other chain" evidence="14">
    <location>
        <begin position="121"/>
        <end position="123"/>
    </location>
    <ligand>
        <name>substrate</name>
        <note>ligand shared between dimeric partners</note>
    </ligand>
</feature>
<feature type="domain" description="6-phosphogluconate dehydrogenase C-terminal" evidence="16">
    <location>
        <begin position="173"/>
        <end position="453"/>
    </location>
</feature>
<reference evidence="17" key="1">
    <citation type="journal article" date="2007" name="J. Eukaryot. Microbiol.">
        <title>A complete Sec61 complex in Nosema bombycis and its comparative genomics analyses.</title>
        <authorList>
            <person name="Wu Z."/>
            <person name="Li Y."/>
            <person name="Pan G."/>
            <person name="Li C."/>
            <person name="Hu J."/>
            <person name="Liu H."/>
            <person name="Zhou Z."/>
            <person name="Xiang Z."/>
        </authorList>
    </citation>
    <scope>NUCLEOTIDE SEQUENCE</scope>
</reference>
<keyword evidence="8 12" id="KW-0560">Oxidoreductase</keyword>
<evidence type="ECO:0000256" key="5">
    <source>
        <dbReference type="ARBA" id="ARBA00013011"/>
    </source>
</evidence>
<dbReference type="EMBL" id="EF103588">
    <property type="protein sequence ID" value="ABO69727.1"/>
    <property type="molecule type" value="Genomic_DNA"/>
</dbReference>
<evidence type="ECO:0000256" key="15">
    <source>
        <dbReference type="RuleBase" id="RU000485"/>
    </source>
</evidence>
<evidence type="ECO:0000256" key="3">
    <source>
        <dbReference type="ARBA" id="ARBA00008419"/>
    </source>
</evidence>
<evidence type="ECO:0000256" key="12">
    <source>
        <dbReference type="PIRNR" id="PIRNR000109"/>
    </source>
</evidence>
<comment type="catalytic activity">
    <reaction evidence="11 12 15">
        <text>6-phospho-D-gluconate + NADP(+) = D-ribulose 5-phosphate + CO2 + NADPH</text>
        <dbReference type="Rhea" id="RHEA:10116"/>
        <dbReference type="ChEBI" id="CHEBI:16526"/>
        <dbReference type="ChEBI" id="CHEBI:57783"/>
        <dbReference type="ChEBI" id="CHEBI:58121"/>
        <dbReference type="ChEBI" id="CHEBI:58349"/>
        <dbReference type="ChEBI" id="CHEBI:58759"/>
        <dbReference type="EC" id="1.1.1.44"/>
    </reaction>
</comment>
<dbReference type="EC" id="1.1.1.44" evidence="5 12"/>
<dbReference type="UniPathway" id="UPA00115">
    <property type="reaction ID" value="UER00410"/>
</dbReference>
<evidence type="ECO:0000256" key="11">
    <source>
        <dbReference type="ARBA" id="ARBA00048640"/>
    </source>
</evidence>
<dbReference type="GO" id="GO:0019521">
    <property type="term" value="P:D-gluconate metabolic process"/>
    <property type="evidence" value="ECO:0007669"/>
    <property type="project" value="UniProtKB-KW"/>
</dbReference>
<evidence type="ECO:0000256" key="8">
    <source>
        <dbReference type="ARBA" id="ARBA00023002"/>
    </source>
</evidence>
<dbReference type="GO" id="GO:0050661">
    <property type="term" value="F:NADP binding"/>
    <property type="evidence" value="ECO:0007669"/>
    <property type="project" value="InterPro"/>
</dbReference>
<feature type="binding site" description="in other chain" evidence="14">
    <location>
        <begin position="180"/>
        <end position="181"/>
    </location>
    <ligand>
        <name>substrate</name>
        <note>ligand shared between dimeric partners</note>
    </ligand>
</feature>
<proteinExistence type="inferred from homology"/>
<sequence length="457" mass="51834">MEIGLIGIGNMGRELALNINDKGYKLHVYNRTTSKTENLVKIRDSIIPHYTVEDLVKCLPNDPKIIMVLLTTGDAIDLMLKELSNFLNETDIVIDLGNSYYKDTIRRNNEFKFQFVGAGISGGEFGARYGASIMVGCATDVWSKIEKILFDLSVTSKFTNKKCCGWFGENGSGHFVKMVHNGIEYSDMGIISEIYGILKHKKYDNDKISSLFAQWNNENLESYLLEISSKILIYKENDNYLIDKIKDSAKQKGTGKECVLEAVSLSSPAVSIMESTFSRIISSRSEIRSKLSNLLKMPKFNCEIRDLDLNKALYLCRAISYIQGFNLLNEAFKEYDWHSDFTQVCEIWSDGCILRGSFLTVMKEICQEVKCDFELSDTFIKIFNENIESLTKVIMYCGGHGIPIPTISSSYNYILGMKTKESTGNLIQGMRDCFGAHTVVMKETEEVRHIDWLSKDE</sequence>
<feature type="binding site" description="in other chain" evidence="14">
    <location>
        <position position="252"/>
    </location>
    <ligand>
        <name>substrate</name>
        <note>ligand shared between dimeric partners</note>
    </ligand>
</feature>
<evidence type="ECO:0000256" key="10">
    <source>
        <dbReference type="ARBA" id="ARBA00023126"/>
    </source>
</evidence>
<evidence type="ECO:0000256" key="9">
    <source>
        <dbReference type="ARBA" id="ARBA00023064"/>
    </source>
</evidence>
<comment type="subunit">
    <text evidence="4 12">Homodimer.</text>
</comment>
<feature type="active site" description="Proton donor" evidence="13">
    <location>
        <position position="184"/>
    </location>
</feature>
<evidence type="ECO:0000256" key="6">
    <source>
        <dbReference type="ARBA" id="ARBA00018193"/>
    </source>
</evidence>
<evidence type="ECO:0000256" key="13">
    <source>
        <dbReference type="PIRSR" id="PIRSR000109-1"/>
    </source>
</evidence>
<feature type="active site" description="Proton acceptor" evidence="13">
    <location>
        <position position="177"/>
    </location>
</feature>
<evidence type="ECO:0000313" key="17">
    <source>
        <dbReference type="EMBL" id="ABO69727.1"/>
    </source>
</evidence>
<evidence type="ECO:0000256" key="7">
    <source>
        <dbReference type="ARBA" id="ARBA00022857"/>
    </source>
</evidence>
<name>A5JEL6_NOSBO</name>
<dbReference type="InterPro" id="IPR006183">
    <property type="entry name" value="Pgluconate_DH"/>
</dbReference>
<dbReference type="FunFam" id="1.10.1040.10:FF:000032">
    <property type="entry name" value="6-phosphogluconate dehydrogenase, decarboxylating"/>
    <property type="match status" value="1"/>
</dbReference>
<dbReference type="SUPFAM" id="SSF51735">
    <property type="entry name" value="NAD(P)-binding Rossmann-fold domains"/>
    <property type="match status" value="1"/>
</dbReference>
<feature type="binding site" description="in other chain" evidence="14">
    <location>
        <position position="279"/>
    </location>
    <ligand>
        <name>substrate</name>
        <note>ligand shared between dimeric partners</note>
    </ligand>
</feature>
<dbReference type="InterPro" id="IPR006114">
    <property type="entry name" value="6PGDH_C"/>
</dbReference>
<evidence type="ECO:0000259" key="16">
    <source>
        <dbReference type="SMART" id="SM01350"/>
    </source>
</evidence>
<protein>
    <recommendedName>
        <fullName evidence="6 12">6-phosphogluconate dehydrogenase, decarboxylating</fullName>
        <ecNumber evidence="5 12">1.1.1.44</ecNumber>
    </recommendedName>
</protein>
<keyword evidence="9 15" id="KW-0311">Gluconate utilization</keyword>
<evidence type="ECO:0000256" key="4">
    <source>
        <dbReference type="ARBA" id="ARBA00011738"/>
    </source>
</evidence>
<dbReference type="InterPro" id="IPR013328">
    <property type="entry name" value="6PGD_dom2"/>
</dbReference>
<dbReference type="GO" id="GO:0006098">
    <property type="term" value="P:pentose-phosphate shunt"/>
    <property type="evidence" value="ECO:0007669"/>
    <property type="project" value="UniProtKB-UniPathway"/>
</dbReference>
<comment type="pathway">
    <text evidence="2 12 15">Carbohydrate degradation; pentose phosphate pathway; D-ribulose 5-phosphate from D-glucose 6-phosphate (oxidative stage): step 3/3.</text>
</comment>
<dbReference type="Pfam" id="PF00393">
    <property type="entry name" value="6PGD"/>
    <property type="match status" value="1"/>
</dbReference>
<keyword evidence="7 12" id="KW-0521">NADP</keyword>
<feature type="binding site" description="in other chain" evidence="14">
    <location>
        <position position="185"/>
    </location>
    <ligand>
        <name>substrate</name>
        <note>ligand shared between dimeric partners</note>
    </ligand>
</feature>
<keyword evidence="10 12" id="KW-0570">Pentose shunt</keyword>
<dbReference type="Gene3D" id="3.40.50.720">
    <property type="entry name" value="NAD(P)-binding Rossmann-like Domain"/>
    <property type="match status" value="1"/>
</dbReference>
<dbReference type="Gene3D" id="1.10.1040.10">
    <property type="entry name" value="N-(1-d-carboxylethyl)-l-norvaline Dehydrogenase, domain 2"/>
    <property type="match status" value="1"/>
</dbReference>
<dbReference type="InterPro" id="IPR006115">
    <property type="entry name" value="6PGDH_NADP-bd"/>
</dbReference>
<dbReference type="PANTHER" id="PTHR11811">
    <property type="entry name" value="6-PHOSPHOGLUCONATE DEHYDROGENASE"/>
    <property type="match status" value="1"/>
</dbReference>
<feature type="binding site" evidence="14">
    <location>
        <position position="431"/>
    </location>
    <ligand>
        <name>substrate</name>
        <note>ligand shared between dimeric partners</note>
    </ligand>
</feature>
<dbReference type="GO" id="GO:0004616">
    <property type="term" value="F:phosphogluconate dehydrogenase (decarboxylating) activity"/>
    <property type="evidence" value="ECO:0007669"/>
    <property type="project" value="UniProtKB-EC"/>
</dbReference>
<dbReference type="Gene3D" id="1.20.5.320">
    <property type="entry name" value="6-Phosphogluconate Dehydrogenase, domain 3"/>
    <property type="match status" value="1"/>
</dbReference>
<evidence type="ECO:0000256" key="14">
    <source>
        <dbReference type="PIRSR" id="PIRSR000109-2"/>
    </source>
</evidence>
<dbReference type="InterPro" id="IPR008927">
    <property type="entry name" value="6-PGluconate_DH-like_C_sf"/>
</dbReference>
<dbReference type="SUPFAM" id="SSF48179">
    <property type="entry name" value="6-phosphogluconate dehydrogenase C-terminal domain-like"/>
    <property type="match status" value="1"/>
</dbReference>
<dbReference type="PIRSF" id="PIRSF000109">
    <property type="entry name" value="6PGD"/>
    <property type="match status" value="1"/>
</dbReference>
<organism evidence="17">
    <name type="scientific">Nosema bombycis</name>
    <name type="common">Microsporidian parasite</name>
    <name type="synonym">Pebrine of silkworm</name>
    <dbReference type="NCBI Taxonomy" id="27978"/>
    <lineage>
        <taxon>Eukaryota</taxon>
        <taxon>Fungi</taxon>
        <taxon>Fungi incertae sedis</taxon>
        <taxon>Microsporidia</taxon>
        <taxon>Nosematidae</taxon>
        <taxon>Nosema</taxon>
    </lineage>
</organism>
<evidence type="ECO:0000256" key="1">
    <source>
        <dbReference type="ARBA" id="ARBA00002526"/>
    </source>
</evidence>
<dbReference type="VEuPathDB" id="MicrosporidiaDB:NBO_72g0012"/>
<comment type="function">
    <text evidence="1 12">Catalyzes the oxidative decarboxylation of 6-phosphogluconate to ribulose 5-phosphate and CO(2), with concomitant reduction of NADP to NADPH.</text>
</comment>
<feature type="binding site" evidence="14">
    <location>
        <position position="437"/>
    </location>
    <ligand>
        <name>substrate</name>
        <note>ligand shared between dimeric partners</note>
    </ligand>
</feature>
<dbReference type="PRINTS" id="PR00076">
    <property type="entry name" value="6PGDHDRGNASE"/>
</dbReference>
<dbReference type="InterPro" id="IPR006113">
    <property type="entry name" value="6PGDH_Gnd/GntZ"/>
</dbReference>
<dbReference type="NCBIfam" id="TIGR00873">
    <property type="entry name" value="gnd"/>
    <property type="match status" value="1"/>
</dbReference>
<dbReference type="InterPro" id="IPR036291">
    <property type="entry name" value="NAD(P)-bd_dom_sf"/>
</dbReference>
<dbReference type="AlphaFoldDB" id="A5JEL6"/>
<dbReference type="NCBIfam" id="NF006765">
    <property type="entry name" value="PRK09287.1"/>
    <property type="match status" value="1"/>
</dbReference>
<evidence type="ECO:0000256" key="2">
    <source>
        <dbReference type="ARBA" id="ARBA00004874"/>
    </source>
</evidence>
<dbReference type="Pfam" id="PF03446">
    <property type="entry name" value="NAD_binding_2"/>
    <property type="match status" value="1"/>
</dbReference>
<feature type="binding site" description="in other chain" evidence="14">
    <location>
        <position position="98"/>
    </location>
    <ligand>
        <name>substrate</name>
        <note>ligand shared between dimeric partners</note>
    </ligand>
</feature>